<feature type="region of interest" description="Disordered" evidence="1">
    <location>
        <begin position="564"/>
        <end position="644"/>
    </location>
</feature>
<evidence type="ECO:0000259" key="3">
    <source>
        <dbReference type="PROSITE" id="PS50190"/>
    </source>
</evidence>
<dbReference type="PROSITE" id="PS50190">
    <property type="entry name" value="SEC7"/>
    <property type="match status" value="1"/>
</dbReference>
<dbReference type="GO" id="GO:0032012">
    <property type="term" value="P:regulation of ARF protein signal transduction"/>
    <property type="evidence" value="ECO:0007669"/>
    <property type="project" value="InterPro"/>
</dbReference>
<dbReference type="SUPFAM" id="SSF48425">
    <property type="entry name" value="Sec7 domain"/>
    <property type="match status" value="1"/>
</dbReference>
<dbReference type="STRING" id="91626.A0A0C9LS19"/>
<dbReference type="InterPro" id="IPR001849">
    <property type="entry name" value="PH_domain"/>
</dbReference>
<dbReference type="Proteomes" id="UP000053815">
    <property type="component" value="Unassembled WGS sequence"/>
</dbReference>
<dbReference type="EMBL" id="DF836312">
    <property type="protein sequence ID" value="GAN02490.1"/>
    <property type="molecule type" value="Genomic_DNA"/>
</dbReference>
<reference evidence="4" key="1">
    <citation type="submission" date="2014-09" db="EMBL/GenBank/DDBJ databases">
        <title>Draft genome sequence of an oleaginous Mucoromycotina fungus Mucor ambiguus NBRC6742.</title>
        <authorList>
            <person name="Takeda I."/>
            <person name="Yamane N."/>
            <person name="Morita T."/>
            <person name="Tamano K."/>
            <person name="Machida M."/>
            <person name="Baker S."/>
            <person name="Koike H."/>
        </authorList>
    </citation>
    <scope>NUCLEOTIDE SEQUENCE</scope>
    <source>
        <strain evidence="4">NBRC 6742</strain>
    </source>
</reference>
<dbReference type="Gene3D" id="2.30.29.30">
    <property type="entry name" value="Pleckstrin-homology domain (PH domain)/Phosphotyrosine-binding domain (PTB)"/>
    <property type="match status" value="1"/>
</dbReference>
<dbReference type="SUPFAM" id="SSF50729">
    <property type="entry name" value="PH domain-like"/>
    <property type="match status" value="1"/>
</dbReference>
<gene>
    <name evidence="4" type="ORF">MAM1_0023d01934</name>
</gene>
<dbReference type="SMART" id="SM00233">
    <property type="entry name" value="PH"/>
    <property type="match status" value="1"/>
</dbReference>
<feature type="region of interest" description="Disordered" evidence="1">
    <location>
        <begin position="754"/>
        <end position="805"/>
    </location>
</feature>
<accession>A0A0C9LS19</accession>
<protein>
    <submittedName>
        <fullName evidence="4">Uncharacterized protein</fullName>
    </submittedName>
</protein>
<sequence>MAGPSDKMTKEQSFASRVQQFDFCGESIDASLRKLLAKVLLPKEAQQIDRAMEDFAKRYYECNPSLVDSPDVVYAVAFSILLLHTDAHNKNVKQKMNKDTFIMRTKIIEGGEGVPHEILDVMYDNIVMSEFTYADGHKESNGRATAQTAQAAERSNSWFSKLKSSGGDTNANTQSALLADLGQKLEQLMPAENTFSYKRTLKPIPIMEVHFSILRAKSLCLAGVRSRYGGAAGSDNNANTFTIRVTKAGILDRKYDLTQGGKKATARGWRPFGCILSGSQIIFFADISSFQNWLDHREDQEHEEHMAPRRNNSFPAFSSLAAAAAAADTSCSNLSTVTSLGSMYPQQQQQQQQQNIPTNAFLRPVQIVSLSYAICICDEKYTKYPHVFRLITGDGQQFLLRAEDDQDMEDWMLKINYAATLKTTGVRMRPTKKPSNSESTRSVDTTTHNKYNADRLKREDKAREKVIELTQRIDEQVKLLDRELQLRRNLMALTPCQKATKDRILLFADTVGKKLKTKRIELQRLQCYRDYLESELSWCASQQQQQQQQQQRKMSLPLPSHLYTFTASHNNTNSASNNAVTLPVGSGTGQREGIQKLSNLVFTAPPSDEPSPVTTSSSTTSSSHHMLLESSSGTSDLAHSASHLHSAISDCESVQGIQEQHQDGHNDDKTNDDDDDDDDGKSNDSAPQLPSFSFPKSFIEGVSFMDSRNVKTASDKAVEMDRIMRRRSQSNPVMPLNTRPALIDKKLLLVDATSATKGGRQRSGSEASSVQGDDDDMSVVIVNDSEELLTDTSSWPTTPSVTTHT</sequence>
<keyword evidence="5" id="KW-1185">Reference proteome</keyword>
<feature type="compositionally biased region" description="Polar residues" evidence="1">
    <location>
        <begin position="433"/>
        <end position="448"/>
    </location>
</feature>
<feature type="domain" description="SEC7" evidence="3">
    <location>
        <begin position="18"/>
        <end position="129"/>
    </location>
</feature>
<feature type="compositionally biased region" description="Acidic residues" evidence="1">
    <location>
        <begin position="670"/>
        <end position="679"/>
    </location>
</feature>
<feature type="region of interest" description="Disordered" evidence="1">
    <location>
        <begin position="426"/>
        <end position="448"/>
    </location>
</feature>
<dbReference type="InterPro" id="IPR035999">
    <property type="entry name" value="Sec7_dom_sf"/>
</dbReference>
<evidence type="ECO:0000259" key="2">
    <source>
        <dbReference type="PROSITE" id="PS50003"/>
    </source>
</evidence>
<evidence type="ECO:0000313" key="5">
    <source>
        <dbReference type="Proteomes" id="UP000053815"/>
    </source>
</evidence>
<feature type="compositionally biased region" description="Low complexity" evidence="1">
    <location>
        <begin position="790"/>
        <end position="805"/>
    </location>
</feature>
<dbReference type="InterPro" id="IPR023394">
    <property type="entry name" value="Sec7_C_sf"/>
</dbReference>
<dbReference type="Pfam" id="PF15410">
    <property type="entry name" value="PH_9"/>
    <property type="match status" value="1"/>
</dbReference>
<evidence type="ECO:0000256" key="1">
    <source>
        <dbReference type="SAM" id="MobiDB-lite"/>
    </source>
</evidence>
<feature type="compositionally biased region" description="Basic and acidic residues" evidence="1">
    <location>
        <begin position="660"/>
        <end position="669"/>
    </location>
</feature>
<proteinExistence type="predicted"/>
<dbReference type="PROSITE" id="PS50003">
    <property type="entry name" value="PH_DOMAIN"/>
    <property type="match status" value="1"/>
</dbReference>
<feature type="domain" description="PH" evidence="2">
    <location>
        <begin position="244"/>
        <end position="420"/>
    </location>
</feature>
<organism evidence="4">
    <name type="scientific">Mucor ambiguus</name>
    <dbReference type="NCBI Taxonomy" id="91626"/>
    <lineage>
        <taxon>Eukaryota</taxon>
        <taxon>Fungi</taxon>
        <taxon>Fungi incertae sedis</taxon>
        <taxon>Mucoromycota</taxon>
        <taxon>Mucoromycotina</taxon>
        <taxon>Mucoromycetes</taxon>
        <taxon>Mucorales</taxon>
        <taxon>Mucorineae</taxon>
        <taxon>Mucoraceae</taxon>
        <taxon>Mucor</taxon>
    </lineage>
</organism>
<dbReference type="Gene3D" id="1.10.1000.11">
    <property type="entry name" value="Arf Nucleotide-binding Site Opener,domain 2"/>
    <property type="match status" value="1"/>
</dbReference>
<dbReference type="OrthoDB" id="430364at2759"/>
<dbReference type="PANTHER" id="PTHR10663">
    <property type="entry name" value="GUANYL-NUCLEOTIDE EXCHANGE FACTOR"/>
    <property type="match status" value="1"/>
</dbReference>
<feature type="compositionally biased region" description="Polar residues" evidence="1">
    <location>
        <begin position="762"/>
        <end position="771"/>
    </location>
</feature>
<dbReference type="AlphaFoldDB" id="A0A0C9LS19"/>
<name>A0A0C9LS19_9FUNG</name>
<dbReference type="InterPro" id="IPR000904">
    <property type="entry name" value="Sec7_dom"/>
</dbReference>
<dbReference type="InterPro" id="IPR011993">
    <property type="entry name" value="PH-like_dom_sf"/>
</dbReference>
<evidence type="ECO:0000313" key="4">
    <source>
        <dbReference type="EMBL" id="GAN02490.1"/>
    </source>
</evidence>
<dbReference type="GO" id="GO:0005085">
    <property type="term" value="F:guanyl-nucleotide exchange factor activity"/>
    <property type="evidence" value="ECO:0007669"/>
    <property type="project" value="InterPro"/>
</dbReference>
<dbReference type="FunFam" id="1.10.1000.11:FF:000002">
    <property type="entry name" value="Cytohesin 1"/>
    <property type="match status" value="1"/>
</dbReference>
<feature type="compositionally biased region" description="Low complexity" evidence="1">
    <location>
        <begin position="564"/>
        <end position="579"/>
    </location>
</feature>
<dbReference type="InterPro" id="IPR041681">
    <property type="entry name" value="PH_9"/>
</dbReference>
<dbReference type="SMART" id="SM00222">
    <property type="entry name" value="Sec7"/>
    <property type="match status" value="1"/>
</dbReference>
<feature type="region of interest" description="Disordered" evidence="1">
    <location>
        <begin position="656"/>
        <end position="694"/>
    </location>
</feature>
<feature type="compositionally biased region" description="Low complexity" evidence="1">
    <location>
        <begin position="610"/>
        <end position="644"/>
    </location>
</feature>
<dbReference type="PANTHER" id="PTHR10663:SF405">
    <property type="entry name" value="ARF GUANINE NUCLEOTIDE EXCHANGE FACTOR SYT1"/>
    <property type="match status" value="1"/>
</dbReference>
<dbReference type="Pfam" id="PF01369">
    <property type="entry name" value="Sec7"/>
    <property type="match status" value="1"/>
</dbReference>